<dbReference type="PANTHER" id="PTHR46641">
    <property type="entry name" value="FMRFAMIDE RECEPTOR-RELATED"/>
    <property type="match status" value="1"/>
</dbReference>
<feature type="transmembrane region" description="Helical" evidence="2">
    <location>
        <begin position="6"/>
        <end position="24"/>
    </location>
</feature>
<accession>A0A553PJX9</accession>
<feature type="transmembrane region" description="Helical" evidence="2">
    <location>
        <begin position="81"/>
        <end position="100"/>
    </location>
</feature>
<gene>
    <name evidence="3" type="ORF">TCAL_14009</name>
</gene>
<dbReference type="PANTHER" id="PTHR46641:SF6">
    <property type="entry name" value="G-PROTEIN COUPLED RECEPTORS FAMILY 1 PROFILE DOMAIN-CONTAINING PROTEIN"/>
    <property type="match status" value="1"/>
</dbReference>
<dbReference type="OMA" id="IRICYYC"/>
<name>A0A553PJX9_TIGCA</name>
<evidence type="ECO:0000313" key="4">
    <source>
        <dbReference type="Proteomes" id="UP000318571"/>
    </source>
</evidence>
<evidence type="ECO:0000313" key="3">
    <source>
        <dbReference type="EMBL" id="TRY77986.1"/>
    </source>
</evidence>
<keyword evidence="2" id="KW-0472">Membrane</keyword>
<organism evidence="3 4">
    <name type="scientific">Tigriopus californicus</name>
    <name type="common">Marine copepod</name>
    <dbReference type="NCBI Taxonomy" id="6832"/>
    <lineage>
        <taxon>Eukaryota</taxon>
        <taxon>Metazoa</taxon>
        <taxon>Ecdysozoa</taxon>
        <taxon>Arthropoda</taxon>
        <taxon>Crustacea</taxon>
        <taxon>Multicrustacea</taxon>
        <taxon>Hexanauplia</taxon>
        <taxon>Copepoda</taxon>
        <taxon>Harpacticoida</taxon>
        <taxon>Harpacticidae</taxon>
        <taxon>Tigriopus</taxon>
    </lineage>
</organism>
<comment type="caution">
    <text evidence="3">The sequence shown here is derived from an EMBL/GenBank/DDBJ whole genome shotgun (WGS) entry which is preliminary data.</text>
</comment>
<feature type="transmembrane region" description="Helical" evidence="2">
    <location>
        <begin position="338"/>
        <end position="361"/>
    </location>
</feature>
<dbReference type="STRING" id="6832.A0A553PJX9"/>
<dbReference type="AlphaFoldDB" id="A0A553PJX9"/>
<feature type="transmembrane region" description="Helical" evidence="2">
    <location>
        <begin position="36"/>
        <end position="61"/>
    </location>
</feature>
<dbReference type="InterPro" id="IPR052954">
    <property type="entry name" value="GPCR-Ligand_Int"/>
</dbReference>
<feature type="region of interest" description="Disordered" evidence="1">
    <location>
        <begin position="418"/>
        <end position="525"/>
    </location>
</feature>
<reference evidence="3 4" key="1">
    <citation type="journal article" date="2018" name="Nat. Ecol. Evol.">
        <title>Genomic signatures of mitonuclear coevolution across populations of Tigriopus californicus.</title>
        <authorList>
            <person name="Barreto F.S."/>
            <person name="Watson E.T."/>
            <person name="Lima T.G."/>
            <person name="Willett C.S."/>
            <person name="Edmands S."/>
            <person name="Li W."/>
            <person name="Burton R.S."/>
        </authorList>
    </citation>
    <scope>NUCLEOTIDE SEQUENCE [LARGE SCALE GENOMIC DNA]</scope>
    <source>
        <strain evidence="3 4">San Diego</strain>
    </source>
</reference>
<dbReference type="Proteomes" id="UP000318571">
    <property type="component" value="Chromosome 11"/>
</dbReference>
<feature type="transmembrane region" description="Helical" evidence="2">
    <location>
        <begin position="564"/>
        <end position="582"/>
    </location>
</feature>
<keyword evidence="2" id="KW-0812">Transmembrane</keyword>
<keyword evidence="2" id="KW-1133">Transmembrane helix</keyword>
<evidence type="ECO:0008006" key="5">
    <source>
        <dbReference type="Google" id="ProtNLM"/>
    </source>
</evidence>
<feature type="compositionally biased region" description="Polar residues" evidence="1">
    <location>
        <begin position="466"/>
        <end position="495"/>
    </location>
</feature>
<feature type="compositionally biased region" description="Basic and acidic residues" evidence="1">
    <location>
        <begin position="429"/>
        <end position="441"/>
    </location>
</feature>
<dbReference type="EMBL" id="VCGU01000003">
    <property type="protein sequence ID" value="TRY77986.1"/>
    <property type="molecule type" value="Genomic_DNA"/>
</dbReference>
<evidence type="ECO:0000256" key="1">
    <source>
        <dbReference type="SAM" id="MobiDB-lite"/>
    </source>
</evidence>
<feature type="compositionally biased region" description="Polar residues" evidence="1">
    <location>
        <begin position="254"/>
        <end position="268"/>
    </location>
</feature>
<feature type="region of interest" description="Disordered" evidence="1">
    <location>
        <begin position="245"/>
        <end position="268"/>
    </location>
</feature>
<keyword evidence="4" id="KW-1185">Reference proteome</keyword>
<dbReference type="Gene3D" id="1.20.1070.10">
    <property type="entry name" value="Rhodopsin 7-helix transmembrane proteins"/>
    <property type="match status" value="2"/>
</dbReference>
<sequence>MYEYVILVTALAGIVINVGAFVLISKKRSRSMFHHLLKILMVYDCVVVICCMLKFALPFIWKTWYRDVRRYILPWLLPGMHIAVMSSVYSTVLISFERFIRICYYCQLQFTTILTEENIKYYKTFVVIFPVVFYIPKFFEIRTHPQTIPAQVIDCGQYMTLAGQFQNPLMKDFMLDQFEPDQISKIQELAQDCVLLNYGPQNSTLISSLSPTTTESRLSRWGVLENFVQNNRDIQSLLGQELSQLRGKRHASQKSETAPRTLQQSINDEEASLSQSKQAFDEPENRTRLTLQEKKAVVRYLMLQRQKAKAIQNVTVPERTKYSIEPTSLRMNKYYYRIYYVFLNTLFASVLPFVLLVYLNIRTALALFKMGEGLESSPVLGQPLFTVKMDDGDDGSGAHMNNTCVTILNHDGGRSPQDCYGTDLFTPNDSERRPSRNKGDQETGVTVDEEQQPLVNYSAERRKRSSAQPPATRPITNGQHSTLLDSITTVGQNGCSPSSPSSPNRQKDGKPVVSRAQSKRQKSFRNSISEVLARHSSVLRARRDTNLSSHEPAINKNREKRMGYISLWIVWLFLFCHIWKLVPTAYEVIMSKDDIGLEIADWPHWVEIIEKLSHTLITLNSSVNFLIYLVL</sequence>
<protein>
    <recommendedName>
        <fullName evidence="5">G-protein coupled receptors family 1 profile domain-containing protein</fullName>
    </recommendedName>
</protein>
<dbReference type="SUPFAM" id="SSF81321">
    <property type="entry name" value="Family A G protein-coupled receptor-like"/>
    <property type="match status" value="2"/>
</dbReference>
<evidence type="ECO:0000256" key="2">
    <source>
        <dbReference type="SAM" id="Phobius"/>
    </source>
</evidence>
<dbReference type="OrthoDB" id="10605650at2759"/>
<proteinExistence type="predicted"/>